<keyword evidence="3" id="KW-0804">Transcription</keyword>
<evidence type="ECO:0000256" key="1">
    <source>
        <dbReference type="ARBA" id="ARBA00023015"/>
    </source>
</evidence>
<dbReference type="Gene3D" id="1.10.10.10">
    <property type="entry name" value="Winged helix-like DNA-binding domain superfamily/Winged helix DNA-binding domain"/>
    <property type="match status" value="1"/>
</dbReference>
<dbReference type="EMBL" id="CP079105">
    <property type="protein sequence ID" value="QXQ15108.1"/>
    <property type="molecule type" value="Genomic_DNA"/>
</dbReference>
<evidence type="ECO:0000256" key="2">
    <source>
        <dbReference type="ARBA" id="ARBA00023125"/>
    </source>
</evidence>
<dbReference type="PROSITE" id="PS51118">
    <property type="entry name" value="HTH_HXLR"/>
    <property type="match status" value="1"/>
</dbReference>
<evidence type="ECO:0000313" key="5">
    <source>
        <dbReference type="EMBL" id="QXQ15108.1"/>
    </source>
</evidence>
<protein>
    <submittedName>
        <fullName evidence="5">Winged helix-turn-helix transcriptional regulator</fullName>
    </submittedName>
</protein>
<accession>A0ABX8SB71</accession>
<keyword evidence="6" id="KW-1185">Reference proteome</keyword>
<dbReference type="Pfam" id="PF01638">
    <property type="entry name" value="HxlR"/>
    <property type="match status" value="1"/>
</dbReference>
<dbReference type="InterPro" id="IPR036390">
    <property type="entry name" value="WH_DNA-bd_sf"/>
</dbReference>
<dbReference type="CDD" id="cd00090">
    <property type="entry name" value="HTH_ARSR"/>
    <property type="match status" value="1"/>
</dbReference>
<proteinExistence type="predicted"/>
<evidence type="ECO:0000256" key="3">
    <source>
        <dbReference type="ARBA" id="ARBA00023163"/>
    </source>
</evidence>
<keyword evidence="1" id="KW-0805">Transcription regulation</keyword>
<sequence>MATRSYGDACGIARALDLIGDRWSLLVVRELVLGPKRYTDLQAGLGRIGPDVLSQRLRDLEAAGLVRRSTVGGPGRVRVYELTARGVELEPVLHALGRFGSAVALPADSPDFSPDAAVVALRTMFDPARAVGRSVEAELRLSGEVFRVAVRDGALLTVRGAAVDPQVVLDTAPRTLAALVWHGLPVAAAPDTTVAGDPAALERLFAVFAGVGRSDPEE</sequence>
<dbReference type="InterPro" id="IPR011991">
    <property type="entry name" value="ArsR-like_HTH"/>
</dbReference>
<feature type="domain" description="HTH hxlR-type" evidence="4">
    <location>
        <begin position="10"/>
        <end position="108"/>
    </location>
</feature>
<evidence type="ECO:0000259" key="4">
    <source>
        <dbReference type="PROSITE" id="PS51118"/>
    </source>
</evidence>
<dbReference type="InterPro" id="IPR002577">
    <property type="entry name" value="HTH_HxlR"/>
</dbReference>
<dbReference type="PANTHER" id="PTHR33204:SF18">
    <property type="entry name" value="TRANSCRIPTIONAL REGULATORY PROTEIN"/>
    <property type="match status" value="1"/>
</dbReference>
<evidence type="ECO:0000313" key="6">
    <source>
        <dbReference type="Proteomes" id="UP000887023"/>
    </source>
</evidence>
<reference evidence="5" key="1">
    <citation type="submission" date="2021-07" db="EMBL/GenBank/DDBJ databases">
        <title>Candidatus Kaistella beijingensis sp. nov. isolated from a municipal wastewater treatment plant is involved in sludge foaming.</title>
        <authorList>
            <person name="Song Y."/>
            <person name="Liu S.-J."/>
        </authorList>
    </citation>
    <scope>NUCLEOTIDE SEQUENCE</scope>
    <source>
        <strain evidence="5">DSM 43998</strain>
    </source>
</reference>
<dbReference type="InterPro" id="IPR036527">
    <property type="entry name" value="SCP2_sterol-bd_dom_sf"/>
</dbReference>
<gene>
    <name evidence="5" type="ORF">KV203_07110</name>
</gene>
<dbReference type="PANTHER" id="PTHR33204">
    <property type="entry name" value="TRANSCRIPTIONAL REGULATOR, MARR FAMILY"/>
    <property type="match status" value="1"/>
</dbReference>
<dbReference type="InterPro" id="IPR036388">
    <property type="entry name" value="WH-like_DNA-bd_sf"/>
</dbReference>
<dbReference type="Gene3D" id="3.30.1050.10">
    <property type="entry name" value="SCP2 sterol-binding domain"/>
    <property type="match status" value="1"/>
</dbReference>
<keyword evidence="2" id="KW-0238">DNA-binding</keyword>
<dbReference type="RefSeq" id="WP_066473149.1">
    <property type="nucleotide sequence ID" value="NZ_CBCRUZ010000013.1"/>
</dbReference>
<dbReference type="SUPFAM" id="SSF46785">
    <property type="entry name" value="Winged helix' DNA-binding domain"/>
    <property type="match status" value="1"/>
</dbReference>
<dbReference type="Proteomes" id="UP000887023">
    <property type="component" value="Chromosome"/>
</dbReference>
<organism evidence="5 6">
    <name type="scientific">Skermania pinensis</name>
    <dbReference type="NCBI Taxonomy" id="39122"/>
    <lineage>
        <taxon>Bacteria</taxon>
        <taxon>Bacillati</taxon>
        <taxon>Actinomycetota</taxon>
        <taxon>Actinomycetes</taxon>
        <taxon>Mycobacteriales</taxon>
        <taxon>Gordoniaceae</taxon>
        <taxon>Skermania</taxon>
    </lineage>
</organism>
<name>A0ABX8SB71_9ACTN</name>